<feature type="domain" description="Exonuclease" evidence="8">
    <location>
        <begin position="524"/>
        <end position="684"/>
    </location>
</feature>
<keyword evidence="4" id="KW-0378">Hydrolase</keyword>
<reference evidence="9 10" key="1">
    <citation type="submission" date="2015-07" db="EMBL/GenBank/DDBJ databases">
        <title>High-quality genome of monoxenous trypanosomatid Leptomonas pyrrhocoris.</title>
        <authorList>
            <person name="Flegontov P."/>
            <person name="Butenko A."/>
            <person name="Firsov S."/>
            <person name="Vlcek C."/>
            <person name="Logacheva M.D."/>
            <person name="Field M."/>
            <person name="Filatov D."/>
            <person name="Flegontova O."/>
            <person name="Gerasimov E."/>
            <person name="Jackson A.P."/>
            <person name="Kelly S."/>
            <person name="Opperdoes F."/>
            <person name="O'Reilly A."/>
            <person name="Votypka J."/>
            <person name="Yurchenko V."/>
            <person name="Lukes J."/>
        </authorList>
    </citation>
    <scope>NUCLEOTIDE SEQUENCE [LARGE SCALE GENOMIC DNA]</scope>
    <source>
        <strain evidence="9">H10</strain>
    </source>
</reference>
<dbReference type="GO" id="GO:0010629">
    <property type="term" value="P:negative regulation of gene expression"/>
    <property type="evidence" value="ECO:0007669"/>
    <property type="project" value="UniProtKB-ARBA"/>
</dbReference>
<evidence type="ECO:0000256" key="7">
    <source>
        <dbReference type="SAM" id="MobiDB-lite"/>
    </source>
</evidence>
<evidence type="ECO:0000256" key="5">
    <source>
        <dbReference type="ARBA" id="ARBA00022839"/>
    </source>
</evidence>
<keyword evidence="3" id="KW-0540">Nuclease</keyword>
<comment type="caution">
    <text evidence="9">The sequence shown here is derived from an EMBL/GenBank/DDBJ whole genome shotgun (WGS) entry which is preliminary data.</text>
</comment>
<feature type="region of interest" description="Disordered" evidence="7">
    <location>
        <begin position="741"/>
        <end position="776"/>
    </location>
</feature>
<feature type="compositionally biased region" description="Polar residues" evidence="7">
    <location>
        <begin position="1005"/>
        <end position="1015"/>
    </location>
</feature>
<dbReference type="EMBL" id="LGTL01000022">
    <property type="protein sequence ID" value="KPA75916.1"/>
    <property type="molecule type" value="Genomic_DNA"/>
</dbReference>
<feature type="compositionally biased region" description="Basic residues" evidence="7">
    <location>
        <begin position="92"/>
        <end position="101"/>
    </location>
</feature>
<comment type="subcellular location">
    <subcellularLocation>
        <location evidence="1">Nucleus</location>
    </subcellularLocation>
</comment>
<evidence type="ECO:0000313" key="9">
    <source>
        <dbReference type="EMBL" id="KPA75916.1"/>
    </source>
</evidence>
<dbReference type="PANTHER" id="PTHR12801">
    <property type="entry name" value="RNA EXONUCLEASE REXO1 / RECO3 FAMILY MEMBER-RELATED"/>
    <property type="match status" value="1"/>
</dbReference>
<feature type="compositionally biased region" description="Basic and acidic residues" evidence="7">
    <location>
        <begin position="974"/>
        <end position="1003"/>
    </location>
</feature>
<name>A0A0M9FU54_LEPPY</name>
<protein>
    <recommendedName>
        <fullName evidence="8">Exonuclease domain-containing protein</fullName>
    </recommendedName>
</protein>
<dbReference type="FunFam" id="3.30.420.10:FF:000031">
    <property type="entry name" value="RNA exonuclease 1"/>
    <property type="match status" value="1"/>
</dbReference>
<keyword evidence="10" id="KW-1185">Reference proteome</keyword>
<feature type="compositionally biased region" description="Low complexity" evidence="7">
    <location>
        <begin position="866"/>
        <end position="878"/>
    </location>
</feature>
<feature type="region of interest" description="Disordered" evidence="7">
    <location>
        <begin position="441"/>
        <end position="481"/>
    </location>
</feature>
<dbReference type="VEuPathDB" id="TriTrypDB:LpyrH10_22_0450"/>
<feature type="compositionally biased region" description="Polar residues" evidence="7">
    <location>
        <begin position="1"/>
        <end position="11"/>
    </location>
</feature>
<feature type="compositionally biased region" description="Polar residues" evidence="7">
    <location>
        <begin position="217"/>
        <end position="228"/>
    </location>
</feature>
<evidence type="ECO:0000256" key="3">
    <source>
        <dbReference type="ARBA" id="ARBA00022722"/>
    </source>
</evidence>
<feature type="region of interest" description="Disordered" evidence="7">
    <location>
        <begin position="1"/>
        <end position="126"/>
    </location>
</feature>
<feature type="compositionally biased region" description="Polar residues" evidence="7">
    <location>
        <begin position="891"/>
        <end position="913"/>
    </location>
</feature>
<keyword evidence="6" id="KW-0539">Nucleus</keyword>
<proteinExistence type="inferred from homology"/>
<dbReference type="CDD" id="cd06145">
    <property type="entry name" value="REX1_like"/>
    <property type="match status" value="1"/>
</dbReference>
<dbReference type="AlphaFoldDB" id="A0A0M9FU54"/>
<feature type="region of interest" description="Disordered" evidence="7">
    <location>
        <begin position="971"/>
        <end position="1015"/>
    </location>
</feature>
<feature type="compositionally biased region" description="Gly residues" evidence="7">
    <location>
        <begin position="312"/>
        <end position="321"/>
    </location>
</feature>
<feature type="region of interest" description="Disordered" evidence="7">
    <location>
        <begin position="307"/>
        <end position="350"/>
    </location>
</feature>
<comment type="similarity">
    <text evidence="2">Belongs to the REXO1/REXO3 family.</text>
</comment>
<feature type="region of interest" description="Disordered" evidence="7">
    <location>
        <begin position="497"/>
        <end position="518"/>
    </location>
</feature>
<feature type="region of interest" description="Disordered" evidence="7">
    <location>
        <begin position="216"/>
        <end position="250"/>
    </location>
</feature>
<feature type="region of interest" description="Disordered" evidence="7">
    <location>
        <begin position="376"/>
        <end position="407"/>
    </location>
</feature>
<dbReference type="GO" id="GO:0003676">
    <property type="term" value="F:nucleic acid binding"/>
    <property type="evidence" value="ECO:0007669"/>
    <property type="project" value="InterPro"/>
</dbReference>
<feature type="compositionally biased region" description="Low complexity" evidence="7">
    <location>
        <begin position="38"/>
        <end position="81"/>
    </location>
</feature>
<feature type="compositionally biased region" description="Basic and acidic residues" evidence="7">
    <location>
        <begin position="336"/>
        <end position="347"/>
    </location>
</feature>
<dbReference type="GeneID" id="26908370"/>
<evidence type="ECO:0000256" key="4">
    <source>
        <dbReference type="ARBA" id="ARBA00022801"/>
    </source>
</evidence>
<feature type="region of interest" description="Disordered" evidence="7">
    <location>
        <begin position="866"/>
        <end position="915"/>
    </location>
</feature>
<dbReference type="InterPro" id="IPR036397">
    <property type="entry name" value="RNaseH_sf"/>
</dbReference>
<dbReference type="OrthoDB" id="206335at2759"/>
<keyword evidence="5" id="KW-0269">Exonuclease</keyword>
<gene>
    <name evidence="9" type="ORF">ABB37_08085</name>
</gene>
<dbReference type="InterPro" id="IPR047021">
    <property type="entry name" value="REXO1/3/4-like"/>
</dbReference>
<dbReference type="SMART" id="SM00479">
    <property type="entry name" value="EXOIII"/>
    <property type="match status" value="1"/>
</dbReference>
<evidence type="ECO:0000256" key="2">
    <source>
        <dbReference type="ARBA" id="ARBA00006357"/>
    </source>
</evidence>
<dbReference type="GO" id="GO:0005634">
    <property type="term" value="C:nucleus"/>
    <property type="evidence" value="ECO:0007669"/>
    <property type="project" value="UniProtKB-SubCell"/>
</dbReference>
<accession>A0A0M9FU54</accession>
<dbReference type="OMA" id="HPAGLPY"/>
<evidence type="ECO:0000256" key="6">
    <source>
        <dbReference type="ARBA" id="ARBA00023242"/>
    </source>
</evidence>
<evidence type="ECO:0000259" key="8">
    <source>
        <dbReference type="SMART" id="SM00479"/>
    </source>
</evidence>
<dbReference type="InterPro" id="IPR034922">
    <property type="entry name" value="REX1-like_exo"/>
</dbReference>
<sequence length="1015" mass="109231">MSSPPQNALEHQSSKRRRRGSRSLSCSRDAHAERATTPQQSPALRPAAAAAATASPPLAPRPSMSSSHSSRSASVSLRPSRTSQPSAEATSGRKRRNRHKEARQEETAKKSLPTAAAPHLADQKTHAAPHSLLERLSEVEVQLQLEQDRARRTTLAPRDIANFILWSVPAPVPLIESPRIFFIRNKSHVRNVVVIYVNGWSYDELLCTGVGLPRPASSASTSDTSQGEMNGVKRSSFAGEDESEEGHGHDAAWDKQLCSSMLRAVREGRCWARPGRGSGCAGGVQYCPLLIPSTRNEMEKDLWWRNDAPRRAGGGSGGGAAAGSSSSTDVPPKAYHRAEHTDSDGVARHHVNTPTSAAQGVGSLFHRALQAHALGTGNRKVTEEEDGATTAADAASAASSPTSMTTSDAFREHQHLWQDEALLMRYALKLPAHATELTELGFTLTPPPSLPAPSSGEAETRRSRDSEVEEGTTSQNAVNATEAWTCCDAPSSLLKDTLANGDGVDDEKEEGAALQRPQGRRRPKVFALDCEMVQVEGGESALARATLVDVLTGQVVLDLLVKPQQRITDYLTRFSGIDKAMLDPVVTTLADCQEQMKRYIDSDTFVVGHSLENDFKACKLVPNCSVLDTAWLFPHPAGLPYKNALRFLAQKYLNRRIQQGSHDSAIDALVSAELVQLKLLHGPSFGVRPRVSVLGLITSAAGDGAEAAENSVAARKGPVLDVQVRLFEDAAILTSLLPAAPTAPSHGSHPPTPATAASASSPPLPSSSPLSSVPNAQVGRIDAVPVRHDEDAMRKVVRALQHRARQLHVERQRQQQMERCVDGAQTAEEEEQAEEAAKVPPSFGLYWVQLAQTKVDVVLRGRQTAGDASAAPASSPDNAHLEEQDQQQEDTNNSVDPSSTAPVKMPTPQQHTAAQYRVVHDTNRRVLRIIEACPDETLVFVLTGRCTGAAGGNHFSRAQGACFAFVKDSTATGPREEELTRKPEEGDGREPEKTPRAEAEVALHDNTTPPACQPQ</sequence>
<evidence type="ECO:0000256" key="1">
    <source>
        <dbReference type="ARBA" id="ARBA00004123"/>
    </source>
</evidence>
<dbReference type="Proteomes" id="UP000037923">
    <property type="component" value="Unassembled WGS sequence"/>
</dbReference>
<evidence type="ECO:0000313" key="10">
    <source>
        <dbReference type="Proteomes" id="UP000037923"/>
    </source>
</evidence>
<dbReference type="InterPro" id="IPR013520">
    <property type="entry name" value="Ribonucl_H"/>
</dbReference>
<dbReference type="Gene3D" id="3.30.420.10">
    <property type="entry name" value="Ribonuclease H-like superfamily/Ribonuclease H"/>
    <property type="match status" value="1"/>
</dbReference>
<dbReference type="PANTHER" id="PTHR12801:SF115">
    <property type="entry name" value="FI18136P1-RELATED"/>
    <property type="match status" value="1"/>
</dbReference>
<dbReference type="Pfam" id="PF00929">
    <property type="entry name" value="RNase_T"/>
    <property type="match status" value="1"/>
</dbReference>
<dbReference type="RefSeq" id="XP_015654355.1">
    <property type="nucleotide sequence ID" value="XM_015806960.1"/>
</dbReference>
<dbReference type="SUPFAM" id="SSF53098">
    <property type="entry name" value="Ribonuclease H-like"/>
    <property type="match status" value="1"/>
</dbReference>
<feature type="compositionally biased region" description="Low complexity" evidence="7">
    <location>
        <begin position="754"/>
        <end position="772"/>
    </location>
</feature>
<organism evidence="9 10">
    <name type="scientific">Leptomonas pyrrhocoris</name>
    <name type="common">Firebug parasite</name>
    <dbReference type="NCBI Taxonomy" id="157538"/>
    <lineage>
        <taxon>Eukaryota</taxon>
        <taxon>Discoba</taxon>
        <taxon>Euglenozoa</taxon>
        <taxon>Kinetoplastea</taxon>
        <taxon>Metakinetoplastina</taxon>
        <taxon>Trypanosomatida</taxon>
        <taxon>Trypanosomatidae</taxon>
        <taxon>Leishmaniinae</taxon>
        <taxon>Leptomonas</taxon>
    </lineage>
</organism>
<feature type="compositionally biased region" description="Low complexity" evidence="7">
    <location>
        <begin position="388"/>
        <end position="407"/>
    </location>
</feature>
<dbReference type="InterPro" id="IPR012337">
    <property type="entry name" value="RNaseH-like_sf"/>
</dbReference>
<dbReference type="GO" id="GO:0004527">
    <property type="term" value="F:exonuclease activity"/>
    <property type="evidence" value="ECO:0007669"/>
    <property type="project" value="UniProtKB-KW"/>
</dbReference>